<evidence type="ECO:0000256" key="5">
    <source>
        <dbReference type="RuleBase" id="RU364019"/>
    </source>
</evidence>
<comment type="similarity">
    <text evidence="1 5">Belongs to the V-ATPase G subunit family.</text>
</comment>
<dbReference type="GeneID" id="111125836"/>
<dbReference type="RefSeq" id="XP_022325717.1">
    <property type="nucleotide sequence ID" value="XM_022470009.1"/>
</dbReference>
<dbReference type="FunFam" id="1.20.5.2950:FF:000001">
    <property type="entry name" value="V-type proton ATPase subunit G"/>
    <property type="match status" value="1"/>
</dbReference>
<dbReference type="GO" id="GO:0097401">
    <property type="term" value="P:synaptic vesicle lumen acidification"/>
    <property type="evidence" value="ECO:0007669"/>
    <property type="project" value="TreeGrafter"/>
</dbReference>
<evidence type="ECO:0000256" key="1">
    <source>
        <dbReference type="ARBA" id="ARBA00010066"/>
    </source>
</evidence>
<keyword evidence="6" id="KW-0175">Coiled coil</keyword>
<dbReference type="InterPro" id="IPR005124">
    <property type="entry name" value="V-ATPase_G"/>
</dbReference>
<keyword evidence="4 5" id="KW-0406">Ion transport</keyword>
<sequence length="116" mass="13514">MASQSTGIQQLLKAEKQAAEKVSEARKRKAKRLKQAKEEAQQEIEQYRAQREAQYKKYEQSVLGSRGDMESKIEATTRVKLKELETNMSKNKEVALKRLLDIVLDIKPELHENWKK</sequence>
<dbReference type="OrthoDB" id="250802at2759"/>
<evidence type="ECO:0000256" key="4">
    <source>
        <dbReference type="ARBA" id="ARBA00023065"/>
    </source>
</evidence>
<dbReference type="Pfam" id="PF03179">
    <property type="entry name" value="V-ATPase_G"/>
    <property type="match status" value="1"/>
</dbReference>
<dbReference type="NCBIfam" id="TIGR01147">
    <property type="entry name" value="V_ATP_synt_G"/>
    <property type="match status" value="1"/>
</dbReference>
<dbReference type="Gene3D" id="1.20.5.2950">
    <property type="match status" value="1"/>
</dbReference>
<proteinExistence type="inferred from homology"/>
<dbReference type="GO" id="GO:0016887">
    <property type="term" value="F:ATP hydrolysis activity"/>
    <property type="evidence" value="ECO:0007669"/>
    <property type="project" value="TreeGrafter"/>
</dbReference>
<dbReference type="Proteomes" id="UP000694844">
    <property type="component" value="Chromosome 3"/>
</dbReference>
<comment type="function">
    <text evidence="5">Subunit of the V1 complex of vacuolar(H+)-ATPase (V-ATPase), a multisubunit enzyme composed of a peripheral complex (V1) that hydrolyzes ATP and a membrane integral complex (V0) that translocates protons. V-ATPase is responsible for acidifying and maintaining the pH of intracellular compartments and in some cell types, is targeted to the plasma membrane, where it is responsible for acidifying the extracellular environment.</text>
</comment>
<dbReference type="FunFam" id="1.20.5.620:FF:000004">
    <property type="entry name" value="V-type proton ATPase subunit G"/>
    <property type="match status" value="1"/>
</dbReference>
<evidence type="ECO:0000313" key="8">
    <source>
        <dbReference type="RefSeq" id="XP_022325717.1"/>
    </source>
</evidence>
<evidence type="ECO:0000256" key="6">
    <source>
        <dbReference type="SAM" id="Coils"/>
    </source>
</evidence>
<dbReference type="GO" id="GO:0000221">
    <property type="term" value="C:vacuolar proton-transporting V-type ATPase, V1 domain"/>
    <property type="evidence" value="ECO:0007669"/>
    <property type="project" value="TreeGrafter"/>
</dbReference>
<feature type="coiled-coil region" evidence="6">
    <location>
        <begin position="8"/>
        <end position="57"/>
    </location>
</feature>
<evidence type="ECO:0000256" key="2">
    <source>
        <dbReference type="ARBA" id="ARBA00022448"/>
    </source>
</evidence>
<dbReference type="AlphaFoldDB" id="A0A8B8DC88"/>
<keyword evidence="7" id="KW-1185">Reference proteome</keyword>
<name>A0A8B8DC88_CRAVI</name>
<dbReference type="PANTHER" id="PTHR12713">
    <property type="entry name" value="VACUOLAR ATP SYNTHASE SUBUNIT G"/>
    <property type="match status" value="1"/>
</dbReference>
<accession>A0A8B8DC88</accession>
<protein>
    <recommendedName>
        <fullName evidence="5">V-type proton ATPase subunit G</fullName>
    </recommendedName>
</protein>
<reference evidence="8" key="1">
    <citation type="submission" date="2025-08" db="UniProtKB">
        <authorList>
            <consortium name="RefSeq"/>
        </authorList>
    </citation>
    <scope>IDENTIFICATION</scope>
    <source>
        <tissue evidence="8">Whole sample</tissue>
    </source>
</reference>
<comment type="subunit">
    <text evidence="5">V-ATPase is a heteromultimeric enzyme made up of two complexes: the ATP-hydrolytic V1 complex and the proton translocation V0 complex.</text>
</comment>
<keyword evidence="3 5" id="KW-0375">Hydrogen ion transport</keyword>
<dbReference type="PANTHER" id="PTHR12713:SF11">
    <property type="entry name" value="V-TYPE PROTON ATPASE SUBUNIT G"/>
    <property type="match status" value="1"/>
</dbReference>
<evidence type="ECO:0000256" key="3">
    <source>
        <dbReference type="ARBA" id="ARBA00022781"/>
    </source>
</evidence>
<dbReference type="KEGG" id="cvn:111125836"/>
<dbReference type="GO" id="GO:0098793">
    <property type="term" value="C:presynapse"/>
    <property type="evidence" value="ECO:0007669"/>
    <property type="project" value="GOC"/>
</dbReference>
<evidence type="ECO:0000313" key="7">
    <source>
        <dbReference type="Proteomes" id="UP000694844"/>
    </source>
</evidence>
<gene>
    <name evidence="8" type="primary">LOC111125836</name>
</gene>
<keyword evidence="2 5" id="KW-0813">Transport</keyword>
<organism evidence="7 8">
    <name type="scientific">Crassostrea virginica</name>
    <name type="common">Eastern oyster</name>
    <dbReference type="NCBI Taxonomy" id="6565"/>
    <lineage>
        <taxon>Eukaryota</taxon>
        <taxon>Metazoa</taxon>
        <taxon>Spiralia</taxon>
        <taxon>Lophotrochozoa</taxon>
        <taxon>Mollusca</taxon>
        <taxon>Bivalvia</taxon>
        <taxon>Autobranchia</taxon>
        <taxon>Pteriomorphia</taxon>
        <taxon>Ostreida</taxon>
        <taxon>Ostreoidea</taxon>
        <taxon>Ostreidae</taxon>
        <taxon>Crassostrea</taxon>
    </lineage>
</organism>
<dbReference type="GO" id="GO:0046961">
    <property type="term" value="F:proton-transporting ATPase activity, rotational mechanism"/>
    <property type="evidence" value="ECO:0007669"/>
    <property type="project" value="InterPro"/>
</dbReference>